<organism evidence="7 8">
    <name type="scientific">Thecamonas trahens ATCC 50062</name>
    <dbReference type="NCBI Taxonomy" id="461836"/>
    <lineage>
        <taxon>Eukaryota</taxon>
        <taxon>Apusozoa</taxon>
        <taxon>Apusomonadida</taxon>
        <taxon>Apusomonadidae</taxon>
        <taxon>Thecamonas</taxon>
    </lineage>
</organism>
<dbReference type="OrthoDB" id="10249535at2759"/>
<feature type="domain" description="Beta-Casp" evidence="6">
    <location>
        <begin position="281"/>
        <end position="400"/>
    </location>
</feature>
<dbReference type="Pfam" id="PF07521">
    <property type="entry name" value="RMMBL"/>
    <property type="match status" value="1"/>
</dbReference>
<name>A0A0L0DJF7_THETB</name>
<dbReference type="GO" id="GO:0004521">
    <property type="term" value="F:RNA endonuclease activity"/>
    <property type="evidence" value="ECO:0007669"/>
    <property type="project" value="TreeGrafter"/>
</dbReference>
<dbReference type="eggNOG" id="KOG1136">
    <property type="taxonomic scope" value="Eukaryota"/>
</dbReference>
<dbReference type="EMBL" id="GL349436">
    <property type="protein sequence ID" value="KNC52206.1"/>
    <property type="molecule type" value="Genomic_DNA"/>
</dbReference>
<gene>
    <name evidence="7" type="ORF">AMSG_01034</name>
</gene>
<accession>A0A0L0DJF7</accession>
<dbReference type="SUPFAM" id="SSF56281">
    <property type="entry name" value="Metallo-hydrolase/oxidoreductase"/>
    <property type="match status" value="1"/>
</dbReference>
<dbReference type="Gene3D" id="3.60.15.10">
    <property type="entry name" value="Ribonuclease Z/Hydroxyacylglutathione hydrolase-like"/>
    <property type="match status" value="2"/>
</dbReference>
<reference evidence="7 8" key="1">
    <citation type="submission" date="2010-05" db="EMBL/GenBank/DDBJ databases">
        <title>The Genome Sequence of Thecamonas trahens ATCC 50062.</title>
        <authorList>
            <consortium name="The Broad Institute Genome Sequencing Platform"/>
            <person name="Russ C."/>
            <person name="Cuomo C."/>
            <person name="Shea T."/>
            <person name="Young S.K."/>
            <person name="Zeng Q."/>
            <person name="Koehrsen M."/>
            <person name="Haas B."/>
            <person name="Borodovsky M."/>
            <person name="Guigo R."/>
            <person name="Alvarado L."/>
            <person name="Berlin A."/>
            <person name="Bochicchio J."/>
            <person name="Borenstein D."/>
            <person name="Chapman S."/>
            <person name="Chen Z."/>
            <person name="Freedman E."/>
            <person name="Gellesch M."/>
            <person name="Goldberg J."/>
            <person name="Griggs A."/>
            <person name="Gujja S."/>
            <person name="Heilman E."/>
            <person name="Heiman D."/>
            <person name="Hepburn T."/>
            <person name="Howarth C."/>
            <person name="Jen D."/>
            <person name="Larson L."/>
            <person name="Mehta T."/>
            <person name="Park D."/>
            <person name="Pearson M."/>
            <person name="Roberts A."/>
            <person name="Saif S."/>
            <person name="Shenoy N."/>
            <person name="Sisk P."/>
            <person name="Stolte C."/>
            <person name="Sykes S."/>
            <person name="Thomson T."/>
            <person name="Walk T."/>
            <person name="White J."/>
            <person name="Yandava C."/>
            <person name="Burger G."/>
            <person name="Gray M.W."/>
            <person name="Holland P.W.H."/>
            <person name="King N."/>
            <person name="Lang F.B.F."/>
            <person name="Roger A.J."/>
            <person name="Ruiz-Trillo I."/>
            <person name="Lander E."/>
            <person name="Nusbaum C."/>
        </authorList>
    </citation>
    <scope>NUCLEOTIDE SEQUENCE [LARGE SCALE GENOMIC DNA]</scope>
    <source>
        <strain evidence="7 8">ATCC 50062</strain>
    </source>
</reference>
<dbReference type="CDD" id="cd16291">
    <property type="entry name" value="INTS11-like_MBL-fold"/>
    <property type="match status" value="1"/>
</dbReference>
<dbReference type="SMART" id="SM00849">
    <property type="entry name" value="Lactamase_B"/>
    <property type="match status" value="1"/>
</dbReference>
<dbReference type="GeneID" id="25560806"/>
<dbReference type="InterPro" id="IPR022712">
    <property type="entry name" value="Beta_Casp"/>
</dbReference>
<evidence type="ECO:0000256" key="1">
    <source>
        <dbReference type="ARBA" id="ARBA00004123"/>
    </source>
</evidence>
<dbReference type="OMA" id="DCGAHCG"/>
<dbReference type="PANTHER" id="PTHR11203">
    <property type="entry name" value="CLEAVAGE AND POLYADENYLATION SPECIFICITY FACTOR FAMILY MEMBER"/>
    <property type="match status" value="1"/>
</dbReference>
<evidence type="ECO:0000259" key="5">
    <source>
        <dbReference type="SMART" id="SM00849"/>
    </source>
</evidence>
<dbReference type="SMART" id="SM01027">
    <property type="entry name" value="Beta-Casp"/>
    <property type="match status" value="1"/>
</dbReference>
<evidence type="ECO:0000259" key="6">
    <source>
        <dbReference type="SMART" id="SM01027"/>
    </source>
</evidence>
<dbReference type="GO" id="GO:0005634">
    <property type="term" value="C:nucleus"/>
    <property type="evidence" value="ECO:0007669"/>
    <property type="project" value="UniProtKB-SubCell"/>
</dbReference>
<proteinExistence type="inferred from homology"/>
<dbReference type="RefSeq" id="XP_013762209.1">
    <property type="nucleotide sequence ID" value="XM_013906755.1"/>
</dbReference>
<comment type="subcellular location">
    <subcellularLocation>
        <location evidence="1">Nucleus</location>
    </subcellularLocation>
</comment>
<dbReference type="InterPro" id="IPR011108">
    <property type="entry name" value="RMMBL"/>
</dbReference>
<evidence type="ECO:0000313" key="8">
    <source>
        <dbReference type="Proteomes" id="UP000054408"/>
    </source>
</evidence>
<dbReference type="GO" id="GO:0016180">
    <property type="term" value="P:snRNA processing"/>
    <property type="evidence" value="ECO:0007669"/>
    <property type="project" value="TreeGrafter"/>
</dbReference>
<feature type="domain" description="Metallo-beta-lactamase" evidence="5">
    <location>
        <begin position="16"/>
        <end position="269"/>
    </location>
</feature>
<dbReference type="Pfam" id="PF10996">
    <property type="entry name" value="Beta-Casp"/>
    <property type="match status" value="1"/>
</dbReference>
<dbReference type="InterPro" id="IPR050698">
    <property type="entry name" value="MBL"/>
</dbReference>
<sequence length="677" mass="72413">MANIEILPLGAGQDVGRSCVVVTLAGKRIMFDCGMHMGYNDSRRFPDFSFLIPHAAGESAMGASGEVGASGAGVGAAGEAGANDSARETAVDFTGLIDAVVITHFHLDHCGGLVYFTEMCGYDGPIYMTTPTKAVAPILLEDFRKIMVERHGMRKFFTSADIKNCMKKVIPVALHETVHVDESLSLKAYYAGHVLGAAMFLASAGGSSVLYTGDYNMTPDRHLGAAWVDLCKPTVLITESTYATTIRDSKRAREGDFLQQVHEAVARGGKVLIPVFALGRAQELCILLDTYWERMGLGGIPIYFSAGLTAKANMYYKLFIPWTNQKIKESFVRRNMFEFAHISEFDRSYADSPGPCVLFATPGMLHAGTSLAVFKKWAHSPKNLVILPGYCVKGTVGAKLLAGETKALEVDASTVIDVKMQVSALSFSAHADAKGILQLISQCQPESVVLVHGERRKMNFLKDKIRSSFNLPAYNPPNGETLTLTTTPHLVIDLESDLVAASLSSKRKRLPSYAAANGDNDGDNDDDAAPLPLAAPLATKRAKLLDRPAIPLSGVLLVDRDSSGAVGDARLLSASSALQEMGMVEVGMTVAVDVHVADADLAAVAAHLAALPSLASELNMTHDPPNRLVSASTSLVISIPPDNPSKFVFAWHYRDDALARRALTAVHALAPAAQAAL</sequence>
<dbReference type="Pfam" id="PF16661">
    <property type="entry name" value="Lactamase_B_6"/>
    <property type="match status" value="1"/>
</dbReference>
<evidence type="ECO:0000256" key="3">
    <source>
        <dbReference type="ARBA" id="ARBA00022801"/>
    </source>
</evidence>
<dbReference type="FunFam" id="3.40.50.10890:FF:000005">
    <property type="entry name" value="Cleavage and polyadenylation specificity factor subunit 3-II"/>
    <property type="match status" value="1"/>
</dbReference>
<dbReference type="InterPro" id="IPR036866">
    <property type="entry name" value="RibonucZ/Hydroxyglut_hydro"/>
</dbReference>
<keyword evidence="4" id="KW-0539">Nucleus</keyword>
<dbReference type="GO" id="GO:0016787">
    <property type="term" value="F:hydrolase activity"/>
    <property type="evidence" value="ECO:0007669"/>
    <property type="project" value="UniProtKB-KW"/>
</dbReference>
<dbReference type="STRING" id="461836.A0A0L0DJF7"/>
<keyword evidence="3" id="KW-0378">Hydrolase</keyword>
<dbReference type="Proteomes" id="UP000054408">
    <property type="component" value="Unassembled WGS sequence"/>
</dbReference>
<dbReference type="InterPro" id="IPR041897">
    <property type="entry name" value="INTS11-like_MBL-fold"/>
</dbReference>
<evidence type="ECO:0000313" key="7">
    <source>
        <dbReference type="EMBL" id="KNC52206.1"/>
    </source>
</evidence>
<comment type="similarity">
    <text evidence="2">Belongs to the metallo-beta-lactamase superfamily. RNA-metabolizing metallo-beta-lactamase-like family. INTS11 subfamily.</text>
</comment>
<evidence type="ECO:0000256" key="2">
    <source>
        <dbReference type="ARBA" id="ARBA00007093"/>
    </source>
</evidence>
<dbReference type="PANTHER" id="PTHR11203:SF37">
    <property type="entry name" value="INTEGRATOR COMPLEX SUBUNIT 11"/>
    <property type="match status" value="1"/>
</dbReference>
<dbReference type="Gene3D" id="3.40.50.10890">
    <property type="match status" value="1"/>
</dbReference>
<dbReference type="AlphaFoldDB" id="A0A0L0DJF7"/>
<dbReference type="InterPro" id="IPR001279">
    <property type="entry name" value="Metallo-B-lactamas"/>
</dbReference>
<keyword evidence="8" id="KW-1185">Reference proteome</keyword>
<protein>
    <submittedName>
        <fullName evidence="7">Integrator complex subunit 11</fullName>
    </submittedName>
</protein>
<evidence type="ECO:0000256" key="4">
    <source>
        <dbReference type="ARBA" id="ARBA00023242"/>
    </source>
</evidence>